<dbReference type="Proteomes" id="UP000264179">
    <property type="component" value="Unassembled WGS sequence"/>
</dbReference>
<keyword evidence="3" id="KW-0238">DNA-binding</keyword>
<dbReference type="SUPFAM" id="SSF46785">
    <property type="entry name" value="Winged helix' DNA-binding domain"/>
    <property type="match status" value="1"/>
</dbReference>
<sequence length="299" mass="32953">MNSDLNWDDLKIVLAIAEKGSLSGAARQLGVSHATVFRRLNDLEEHLGVELFLRDRRGYQVTTAGQEVADNAHDIAAAISAVERRVIGRDLKPSGTVRLTTTDTLLWGVLSPVLSQFRSTFPDIALEVIASNNLFDLSRREADVALRPATNPPEILVGKKVGVITQAIYRHRDLPVDEATNWVGPDDAMGYPPLRNWMDQNGFLAQCDYRYDTIMGMFAALRNKAGQGILPCYLGDGAQELIRVGAPIDPLATDLWLLTHPDLQRTARIRAVLDFIQEAMRHLAPQLAGQMAHGEPSKA</sequence>
<evidence type="ECO:0000256" key="3">
    <source>
        <dbReference type="ARBA" id="ARBA00023125"/>
    </source>
</evidence>
<dbReference type="Gene3D" id="1.10.10.10">
    <property type="entry name" value="Winged helix-like DNA-binding domain superfamily/Winged helix DNA-binding domain"/>
    <property type="match status" value="1"/>
</dbReference>
<dbReference type="GO" id="GO:0006351">
    <property type="term" value="P:DNA-templated transcription"/>
    <property type="evidence" value="ECO:0007669"/>
    <property type="project" value="TreeGrafter"/>
</dbReference>
<dbReference type="PANTHER" id="PTHR30537">
    <property type="entry name" value="HTH-TYPE TRANSCRIPTIONAL REGULATOR"/>
    <property type="match status" value="1"/>
</dbReference>
<comment type="similarity">
    <text evidence="1">Belongs to the LysR transcriptional regulatory family.</text>
</comment>
<dbReference type="AlphaFoldDB" id="A0A3D5N602"/>
<dbReference type="PANTHER" id="PTHR30537:SF3">
    <property type="entry name" value="TRANSCRIPTIONAL REGULATORY PROTEIN"/>
    <property type="match status" value="1"/>
</dbReference>
<dbReference type="PROSITE" id="PS50931">
    <property type="entry name" value="HTH_LYSR"/>
    <property type="match status" value="1"/>
</dbReference>
<feature type="domain" description="HTH lysR-type" evidence="5">
    <location>
        <begin position="5"/>
        <end position="62"/>
    </location>
</feature>
<reference evidence="6 7" key="1">
    <citation type="journal article" date="2018" name="Nat. Biotechnol.">
        <title>A standardized bacterial taxonomy based on genome phylogeny substantially revises the tree of life.</title>
        <authorList>
            <person name="Parks D.H."/>
            <person name="Chuvochina M."/>
            <person name="Waite D.W."/>
            <person name="Rinke C."/>
            <person name="Skarshewski A."/>
            <person name="Chaumeil P.A."/>
            <person name="Hugenholtz P."/>
        </authorList>
    </citation>
    <scope>NUCLEOTIDE SEQUENCE [LARGE SCALE GENOMIC DNA]</scope>
    <source>
        <strain evidence="6">UBA9881</strain>
    </source>
</reference>
<organism evidence="6 7">
    <name type="scientific">Thalassospira lucentensis</name>
    <dbReference type="NCBI Taxonomy" id="168935"/>
    <lineage>
        <taxon>Bacteria</taxon>
        <taxon>Pseudomonadati</taxon>
        <taxon>Pseudomonadota</taxon>
        <taxon>Alphaproteobacteria</taxon>
        <taxon>Rhodospirillales</taxon>
        <taxon>Thalassospiraceae</taxon>
        <taxon>Thalassospira</taxon>
    </lineage>
</organism>
<evidence type="ECO:0000259" key="5">
    <source>
        <dbReference type="PROSITE" id="PS50931"/>
    </source>
</evidence>
<dbReference type="GO" id="GO:0043565">
    <property type="term" value="F:sequence-specific DNA binding"/>
    <property type="evidence" value="ECO:0007669"/>
    <property type="project" value="TreeGrafter"/>
</dbReference>
<keyword evidence="4" id="KW-0804">Transcription</keyword>
<dbReference type="Pfam" id="PF03466">
    <property type="entry name" value="LysR_substrate"/>
    <property type="match status" value="1"/>
</dbReference>
<evidence type="ECO:0000256" key="4">
    <source>
        <dbReference type="ARBA" id="ARBA00023163"/>
    </source>
</evidence>
<dbReference type="InterPro" id="IPR036388">
    <property type="entry name" value="WH-like_DNA-bd_sf"/>
</dbReference>
<dbReference type="RefSeq" id="WP_277276987.1">
    <property type="nucleotide sequence ID" value="NZ_DPOP01000060.1"/>
</dbReference>
<dbReference type="InterPro" id="IPR036390">
    <property type="entry name" value="WH_DNA-bd_sf"/>
</dbReference>
<evidence type="ECO:0000256" key="2">
    <source>
        <dbReference type="ARBA" id="ARBA00023015"/>
    </source>
</evidence>
<dbReference type="EMBL" id="DPOP01000060">
    <property type="protein sequence ID" value="HCW66831.1"/>
    <property type="molecule type" value="Genomic_DNA"/>
</dbReference>
<gene>
    <name evidence="6" type="ORF">DHR80_06380</name>
</gene>
<name>A0A3D5N602_9PROT</name>
<evidence type="ECO:0000256" key="1">
    <source>
        <dbReference type="ARBA" id="ARBA00009437"/>
    </source>
</evidence>
<keyword evidence="2" id="KW-0805">Transcription regulation</keyword>
<accession>A0A3D5N602</accession>
<evidence type="ECO:0000313" key="7">
    <source>
        <dbReference type="Proteomes" id="UP000264179"/>
    </source>
</evidence>
<dbReference type="GO" id="GO:0003700">
    <property type="term" value="F:DNA-binding transcription factor activity"/>
    <property type="evidence" value="ECO:0007669"/>
    <property type="project" value="InterPro"/>
</dbReference>
<dbReference type="InterPro" id="IPR058163">
    <property type="entry name" value="LysR-type_TF_proteobact-type"/>
</dbReference>
<dbReference type="InterPro" id="IPR000847">
    <property type="entry name" value="LysR_HTH_N"/>
</dbReference>
<comment type="caution">
    <text evidence="6">The sequence shown here is derived from an EMBL/GenBank/DDBJ whole genome shotgun (WGS) entry which is preliminary data.</text>
</comment>
<protein>
    <submittedName>
        <fullName evidence="6">LysR family transcriptional regulator</fullName>
    </submittedName>
</protein>
<dbReference type="InterPro" id="IPR005119">
    <property type="entry name" value="LysR_subst-bd"/>
</dbReference>
<dbReference type="Gene3D" id="3.40.190.290">
    <property type="match status" value="1"/>
</dbReference>
<dbReference type="Pfam" id="PF00126">
    <property type="entry name" value="HTH_1"/>
    <property type="match status" value="1"/>
</dbReference>
<dbReference type="SUPFAM" id="SSF53850">
    <property type="entry name" value="Periplasmic binding protein-like II"/>
    <property type="match status" value="1"/>
</dbReference>
<proteinExistence type="inferred from homology"/>
<evidence type="ECO:0000313" key="6">
    <source>
        <dbReference type="EMBL" id="HCW66831.1"/>
    </source>
</evidence>